<dbReference type="InterPro" id="IPR043128">
    <property type="entry name" value="Rev_trsase/Diguanyl_cyclase"/>
</dbReference>
<evidence type="ECO:0000313" key="7">
    <source>
        <dbReference type="Proteomes" id="UP000528457"/>
    </source>
</evidence>
<dbReference type="Pfam" id="PF00990">
    <property type="entry name" value="GGDEF"/>
    <property type="match status" value="1"/>
</dbReference>
<dbReference type="PROSITE" id="PS50887">
    <property type="entry name" value="GGDEF"/>
    <property type="match status" value="1"/>
</dbReference>
<dbReference type="InterPro" id="IPR029787">
    <property type="entry name" value="Nucleotide_cyclase"/>
</dbReference>
<dbReference type="SUPFAM" id="SSF55073">
    <property type="entry name" value="Nucleotide cyclase"/>
    <property type="match status" value="1"/>
</dbReference>
<feature type="transmembrane region" description="Helical" evidence="4">
    <location>
        <begin position="77"/>
        <end position="97"/>
    </location>
</feature>
<sequence length="356" mass="39970">MEDLNLLSWGAGDKVITTFQKRLLVIITALCLLGYIPFTYVSALNGNHSIVFANAGFSIFLTLFVSFSLITQKRAPLLLIFLTLLFLLISSTLPILYVGQKGLFWFFPITLSVSFLFPAKIALIFGTLELMFSSAFAAIEVESPMSIRFIYAATFTLVFCNLISFRLHRNQAHLISISVTDAMTGLLNRHALDQQLQRSWNIWKEKGIPSVVAMIDLDKLKEVNDSHGHDVGDKNIIAFSYLAKSMIRKNDTIFRIGGDEFLIILEGTNYSGSLRVLNELKQRTFDSSKIITTISTGAASISGCESIDEWIKRADQSLYKAKEQGRNYVEFSKNWESTTSGRSHFESTHCEKLNAN</sequence>
<evidence type="ECO:0000256" key="4">
    <source>
        <dbReference type="SAM" id="Phobius"/>
    </source>
</evidence>
<proteinExistence type="predicted"/>
<dbReference type="GO" id="GO:0052621">
    <property type="term" value="F:diguanylate cyclase activity"/>
    <property type="evidence" value="ECO:0007669"/>
    <property type="project" value="UniProtKB-EC"/>
</dbReference>
<accession>A0A7X0JX89</accession>
<dbReference type="EC" id="2.7.7.65" evidence="2"/>
<dbReference type="InterPro" id="IPR000160">
    <property type="entry name" value="GGDEF_dom"/>
</dbReference>
<name>A0A7X0JX89_9GAMM</name>
<dbReference type="FunFam" id="3.30.70.270:FF:000001">
    <property type="entry name" value="Diguanylate cyclase domain protein"/>
    <property type="match status" value="1"/>
</dbReference>
<evidence type="ECO:0000313" key="6">
    <source>
        <dbReference type="EMBL" id="MBB6523195.1"/>
    </source>
</evidence>
<keyword evidence="4" id="KW-1133">Transmembrane helix</keyword>
<feature type="transmembrane region" description="Helical" evidence="4">
    <location>
        <begin position="23"/>
        <end position="43"/>
    </location>
</feature>
<dbReference type="InParanoid" id="A0A7X0JX89"/>
<dbReference type="NCBIfam" id="TIGR00254">
    <property type="entry name" value="GGDEF"/>
    <property type="match status" value="1"/>
</dbReference>
<comment type="catalytic activity">
    <reaction evidence="3">
        <text>2 GTP = 3',3'-c-di-GMP + 2 diphosphate</text>
        <dbReference type="Rhea" id="RHEA:24898"/>
        <dbReference type="ChEBI" id="CHEBI:33019"/>
        <dbReference type="ChEBI" id="CHEBI:37565"/>
        <dbReference type="ChEBI" id="CHEBI:58805"/>
        <dbReference type="EC" id="2.7.7.65"/>
    </reaction>
</comment>
<feature type="transmembrane region" description="Helical" evidence="4">
    <location>
        <begin position="49"/>
        <end position="70"/>
    </location>
</feature>
<feature type="domain" description="GGDEF" evidence="5">
    <location>
        <begin position="208"/>
        <end position="334"/>
    </location>
</feature>
<evidence type="ECO:0000259" key="5">
    <source>
        <dbReference type="PROSITE" id="PS50887"/>
    </source>
</evidence>
<dbReference type="RefSeq" id="WP_166843701.1">
    <property type="nucleotide sequence ID" value="NZ_JAAONY010000003.1"/>
</dbReference>
<dbReference type="PANTHER" id="PTHR45138:SF9">
    <property type="entry name" value="DIGUANYLATE CYCLASE DGCM-RELATED"/>
    <property type="match status" value="1"/>
</dbReference>
<comment type="cofactor">
    <cofactor evidence="1">
        <name>Mg(2+)</name>
        <dbReference type="ChEBI" id="CHEBI:18420"/>
    </cofactor>
</comment>
<keyword evidence="7" id="KW-1185">Reference proteome</keyword>
<organism evidence="6 7">
    <name type="scientific">Pseudoteredinibacter isoporae</name>
    <dbReference type="NCBI Taxonomy" id="570281"/>
    <lineage>
        <taxon>Bacteria</taxon>
        <taxon>Pseudomonadati</taxon>
        <taxon>Pseudomonadota</taxon>
        <taxon>Gammaproteobacteria</taxon>
        <taxon>Cellvibrionales</taxon>
        <taxon>Cellvibrionaceae</taxon>
        <taxon>Pseudoteredinibacter</taxon>
    </lineage>
</organism>
<feature type="transmembrane region" description="Helical" evidence="4">
    <location>
        <begin position="149"/>
        <end position="167"/>
    </location>
</feature>
<reference evidence="6 7" key="1">
    <citation type="submission" date="2020-08" db="EMBL/GenBank/DDBJ databases">
        <title>Genomic Encyclopedia of Type Strains, Phase IV (KMG-IV): sequencing the most valuable type-strain genomes for metagenomic binning, comparative biology and taxonomic classification.</title>
        <authorList>
            <person name="Goeker M."/>
        </authorList>
    </citation>
    <scope>NUCLEOTIDE SEQUENCE [LARGE SCALE GENOMIC DNA]</scope>
    <source>
        <strain evidence="6 7">DSM 22368</strain>
    </source>
</reference>
<comment type="caution">
    <text evidence="6">The sequence shown here is derived from an EMBL/GenBank/DDBJ whole genome shotgun (WGS) entry which is preliminary data.</text>
</comment>
<gene>
    <name evidence="6" type="ORF">HNR48_003497</name>
</gene>
<dbReference type="GO" id="GO:1902201">
    <property type="term" value="P:negative regulation of bacterial-type flagellum-dependent cell motility"/>
    <property type="evidence" value="ECO:0007669"/>
    <property type="project" value="TreeGrafter"/>
</dbReference>
<dbReference type="InterPro" id="IPR050469">
    <property type="entry name" value="Diguanylate_Cyclase"/>
</dbReference>
<dbReference type="CDD" id="cd01949">
    <property type="entry name" value="GGDEF"/>
    <property type="match status" value="1"/>
</dbReference>
<keyword evidence="4" id="KW-0472">Membrane</keyword>
<feature type="transmembrane region" description="Helical" evidence="4">
    <location>
        <begin position="103"/>
        <end position="128"/>
    </location>
</feature>
<dbReference type="Proteomes" id="UP000528457">
    <property type="component" value="Unassembled WGS sequence"/>
</dbReference>
<evidence type="ECO:0000256" key="2">
    <source>
        <dbReference type="ARBA" id="ARBA00012528"/>
    </source>
</evidence>
<dbReference type="PANTHER" id="PTHR45138">
    <property type="entry name" value="REGULATORY COMPONENTS OF SENSORY TRANSDUCTION SYSTEM"/>
    <property type="match status" value="1"/>
</dbReference>
<keyword evidence="4" id="KW-0812">Transmembrane</keyword>
<dbReference type="SMART" id="SM00267">
    <property type="entry name" value="GGDEF"/>
    <property type="match status" value="1"/>
</dbReference>
<evidence type="ECO:0000256" key="1">
    <source>
        <dbReference type="ARBA" id="ARBA00001946"/>
    </source>
</evidence>
<dbReference type="GO" id="GO:0043709">
    <property type="term" value="P:cell adhesion involved in single-species biofilm formation"/>
    <property type="evidence" value="ECO:0007669"/>
    <property type="project" value="TreeGrafter"/>
</dbReference>
<evidence type="ECO:0000256" key="3">
    <source>
        <dbReference type="ARBA" id="ARBA00034247"/>
    </source>
</evidence>
<dbReference type="GO" id="GO:0005886">
    <property type="term" value="C:plasma membrane"/>
    <property type="evidence" value="ECO:0007669"/>
    <property type="project" value="TreeGrafter"/>
</dbReference>
<dbReference type="EMBL" id="JACHHT010000003">
    <property type="protein sequence ID" value="MBB6523195.1"/>
    <property type="molecule type" value="Genomic_DNA"/>
</dbReference>
<dbReference type="Gene3D" id="3.30.70.270">
    <property type="match status" value="1"/>
</dbReference>
<dbReference type="AlphaFoldDB" id="A0A7X0JX89"/>
<protein>
    <recommendedName>
        <fullName evidence="2">diguanylate cyclase</fullName>
        <ecNumber evidence="2">2.7.7.65</ecNumber>
    </recommendedName>
</protein>